<feature type="binding site" evidence="5">
    <location>
        <position position="85"/>
    </location>
    <ligand>
        <name>substrate</name>
    </ligand>
</feature>
<dbReference type="GO" id="GO:0046081">
    <property type="term" value="P:dUTP catabolic process"/>
    <property type="evidence" value="ECO:0007669"/>
    <property type="project" value="InterPro"/>
</dbReference>
<dbReference type="PANTHER" id="PTHR11241:SF0">
    <property type="entry name" value="DEOXYURIDINE 5'-TRIPHOSPHATE NUCLEOTIDOHYDROLASE"/>
    <property type="match status" value="1"/>
</dbReference>
<proteinExistence type="inferred from homology"/>
<dbReference type="Pfam" id="PF00692">
    <property type="entry name" value="dUTPase"/>
    <property type="match status" value="1"/>
</dbReference>
<keyword evidence="3 5" id="KW-0546">Nucleotide metabolism</keyword>
<dbReference type="GO" id="GO:0006226">
    <property type="term" value="P:dUMP biosynthetic process"/>
    <property type="evidence" value="ECO:0007669"/>
    <property type="project" value="UniProtKB-UniRule"/>
</dbReference>
<evidence type="ECO:0000313" key="8">
    <source>
        <dbReference type="Proteomes" id="UP000220251"/>
    </source>
</evidence>
<dbReference type="NCBIfam" id="TIGR00576">
    <property type="entry name" value="dut"/>
    <property type="match status" value="1"/>
</dbReference>
<dbReference type="EC" id="3.6.1.23" evidence="5"/>
<evidence type="ECO:0000256" key="2">
    <source>
        <dbReference type="ARBA" id="ARBA00022801"/>
    </source>
</evidence>
<keyword evidence="5" id="KW-0479">Metal-binding</keyword>
<dbReference type="EMBL" id="CWGJ01000005">
    <property type="protein sequence ID" value="CRX37625.1"/>
    <property type="molecule type" value="Genomic_DNA"/>
</dbReference>
<evidence type="ECO:0000256" key="1">
    <source>
        <dbReference type="ARBA" id="ARBA00006581"/>
    </source>
</evidence>
<keyword evidence="8" id="KW-1185">Reference proteome</keyword>
<dbReference type="SUPFAM" id="SSF51283">
    <property type="entry name" value="dUTPase-like"/>
    <property type="match status" value="1"/>
</dbReference>
<evidence type="ECO:0000256" key="3">
    <source>
        <dbReference type="ARBA" id="ARBA00023080"/>
    </source>
</evidence>
<feature type="binding site" evidence="5">
    <location>
        <begin position="89"/>
        <end position="91"/>
    </location>
    <ligand>
        <name>substrate</name>
    </ligand>
</feature>
<keyword evidence="5" id="KW-0460">Magnesium</keyword>
<protein>
    <recommendedName>
        <fullName evidence="5">Deoxyuridine 5'-triphosphate nucleotidohydrolase</fullName>
        <shortName evidence="5">dUTPase</shortName>
        <ecNumber evidence="5">3.6.1.23</ecNumber>
    </recommendedName>
    <alternativeName>
        <fullName evidence="5">dUTP pyrophosphatase</fullName>
    </alternativeName>
</protein>
<keyword evidence="2 5" id="KW-0378">Hydrolase</keyword>
<dbReference type="NCBIfam" id="NF001862">
    <property type="entry name" value="PRK00601.1"/>
    <property type="match status" value="1"/>
</dbReference>
<evidence type="ECO:0000259" key="6">
    <source>
        <dbReference type="Pfam" id="PF00692"/>
    </source>
</evidence>
<dbReference type="InterPro" id="IPR033704">
    <property type="entry name" value="dUTPase_trimeric"/>
</dbReference>
<sequence length="153" mass="16215">MPAAQNLKKVVIRTKMDKGAELPVYASKGASGADVRAAIEGELTMQPGQYLAVPTGLYMDIPEGYEVQVRPRSGLALKEGVTVLNTPGTVDHDYRGELKVILINFSNKPFVITPGMRIAQLVVAPVLQAEFEEADAVSATARGANGFGSTGLN</sequence>
<accession>A0A0H5E354</accession>
<comment type="caution">
    <text evidence="5">Lacks conserved residue(s) required for the propagation of feature annotation.</text>
</comment>
<dbReference type="InterPro" id="IPR029054">
    <property type="entry name" value="dUTPase-like"/>
</dbReference>
<comment type="pathway">
    <text evidence="5">Pyrimidine metabolism; dUMP biosynthesis; dUMP from dCTP (dUTP route): step 2/2.</text>
</comment>
<dbReference type="CDD" id="cd07557">
    <property type="entry name" value="trimeric_dUTPase"/>
    <property type="match status" value="1"/>
</dbReference>
<feature type="binding site" evidence="5">
    <location>
        <begin position="72"/>
        <end position="74"/>
    </location>
    <ligand>
        <name>substrate</name>
    </ligand>
</feature>
<comment type="function">
    <text evidence="5">This enzyme is involved in nucleotide metabolism: it produces dUMP, the immediate precursor of thymidine nucleotides and it decreases the intracellular concentration of dUTP so that uracil cannot be incorporated into DNA.</text>
</comment>
<comment type="catalytic activity">
    <reaction evidence="4 5">
        <text>dUTP + H2O = dUMP + diphosphate + H(+)</text>
        <dbReference type="Rhea" id="RHEA:10248"/>
        <dbReference type="ChEBI" id="CHEBI:15377"/>
        <dbReference type="ChEBI" id="CHEBI:15378"/>
        <dbReference type="ChEBI" id="CHEBI:33019"/>
        <dbReference type="ChEBI" id="CHEBI:61555"/>
        <dbReference type="ChEBI" id="CHEBI:246422"/>
        <dbReference type="EC" id="3.6.1.23"/>
    </reaction>
</comment>
<dbReference type="UniPathway" id="UPA00610">
    <property type="reaction ID" value="UER00666"/>
</dbReference>
<feature type="domain" description="dUTPase-like" evidence="6">
    <location>
        <begin position="20"/>
        <end position="151"/>
    </location>
</feature>
<comment type="similarity">
    <text evidence="1 5">Belongs to the dUTPase family.</text>
</comment>
<gene>
    <name evidence="5 7" type="primary">dut</name>
    <name evidence="7" type="ORF">ELAC_0264</name>
</gene>
<dbReference type="GO" id="GO:0004170">
    <property type="term" value="F:dUTP diphosphatase activity"/>
    <property type="evidence" value="ECO:0007669"/>
    <property type="project" value="UniProtKB-UniRule"/>
</dbReference>
<dbReference type="OrthoDB" id="9809956at2"/>
<dbReference type="RefSeq" id="WP_098037488.1">
    <property type="nucleotide sequence ID" value="NZ_CWGJ01000005.1"/>
</dbReference>
<reference evidence="8" key="1">
    <citation type="submission" date="2015-06" db="EMBL/GenBank/DDBJ databases">
        <authorList>
            <person name="Bertelli C."/>
        </authorList>
    </citation>
    <scope>NUCLEOTIDE SEQUENCE [LARGE SCALE GENOMIC DNA]</scope>
    <source>
        <strain evidence="8">CRIB-30</strain>
    </source>
</reference>
<dbReference type="PANTHER" id="PTHR11241">
    <property type="entry name" value="DEOXYURIDINE 5'-TRIPHOSPHATE NUCLEOTIDOHYDROLASE"/>
    <property type="match status" value="1"/>
</dbReference>
<dbReference type="HAMAP" id="MF_00116">
    <property type="entry name" value="dUTPase_bact"/>
    <property type="match status" value="1"/>
</dbReference>
<comment type="cofactor">
    <cofactor evidence="5">
        <name>Mg(2+)</name>
        <dbReference type="ChEBI" id="CHEBI:18420"/>
    </cofactor>
</comment>
<dbReference type="AlphaFoldDB" id="A0A0H5E354"/>
<evidence type="ECO:0000256" key="4">
    <source>
        <dbReference type="ARBA" id="ARBA00047686"/>
    </source>
</evidence>
<name>A0A0H5E354_9BACT</name>
<evidence type="ECO:0000313" key="7">
    <source>
        <dbReference type="EMBL" id="CRX37625.1"/>
    </source>
</evidence>
<dbReference type="GO" id="GO:0000287">
    <property type="term" value="F:magnesium ion binding"/>
    <property type="evidence" value="ECO:0007669"/>
    <property type="project" value="UniProtKB-UniRule"/>
</dbReference>
<evidence type="ECO:0000256" key="5">
    <source>
        <dbReference type="HAMAP-Rule" id="MF_00116"/>
    </source>
</evidence>
<dbReference type="Gene3D" id="2.70.40.10">
    <property type="match status" value="1"/>
</dbReference>
<dbReference type="Proteomes" id="UP000220251">
    <property type="component" value="Unassembled WGS sequence"/>
</dbReference>
<organism evidence="7 8">
    <name type="scientific">Estrella lausannensis</name>
    <dbReference type="NCBI Taxonomy" id="483423"/>
    <lineage>
        <taxon>Bacteria</taxon>
        <taxon>Pseudomonadati</taxon>
        <taxon>Chlamydiota</taxon>
        <taxon>Chlamydiia</taxon>
        <taxon>Parachlamydiales</taxon>
        <taxon>Candidatus Criblamydiaceae</taxon>
        <taxon>Estrella</taxon>
    </lineage>
</organism>
<dbReference type="InterPro" id="IPR008181">
    <property type="entry name" value="dUTPase"/>
</dbReference>
<dbReference type="InterPro" id="IPR036157">
    <property type="entry name" value="dUTPase-like_sf"/>
</dbReference>